<evidence type="ECO:0000256" key="8">
    <source>
        <dbReference type="RuleBase" id="RU004474"/>
    </source>
</evidence>
<dbReference type="SUPFAM" id="SSF53597">
    <property type="entry name" value="Dihydrofolate reductase-like"/>
    <property type="match status" value="1"/>
</dbReference>
<dbReference type="PIRSF" id="PIRSF000194">
    <property type="entry name" value="DHFR"/>
    <property type="match status" value="1"/>
</dbReference>
<dbReference type="GO" id="GO:0046654">
    <property type="term" value="P:tetrahydrofolate biosynthetic process"/>
    <property type="evidence" value="ECO:0007669"/>
    <property type="project" value="InterPro"/>
</dbReference>
<keyword evidence="5" id="KW-0521">NADP</keyword>
<keyword evidence="12" id="KW-1185">Reference proteome</keyword>
<comment type="function">
    <text evidence="7">Key enzyme in folate metabolism. Catalyzes an essential reaction for de novo glycine and purine synthesis, and for DNA precursor synthesis.</text>
</comment>
<dbReference type="EC" id="1.5.1.3" evidence="3"/>
<reference evidence="11 12" key="1">
    <citation type="submission" date="2021-06" db="EMBL/GenBank/DDBJ databases">
        <authorList>
            <person name="Grouzdev D.S."/>
            <person name="Koziaeva V."/>
        </authorList>
    </citation>
    <scope>NUCLEOTIDE SEQUENCE [LARGE SCALE GENOMIC DNA]</scope>
    <source>
        <strain evidence="11 12">22</strain>
    </source>
</reference>
<dbReference type="PANTHER" id="PTHR48069:SF3">
    <property type="entry name" value="DIHYDROFOLATE REDUCTASE"/>
    <property type="match status" value="1"/>
</dbReference>
<name>A0A947DBP0_9HYPH</name>
<comment type="pathway">
    <text evidence="1">Cofactor biosynthesis; tetrahydrofolate biosynthesis; 5,6,7,8-tetrahydrofolate from 7,8-dihydrofolate: step 1/1.</text>
</comment>
<accession>A0A947DBP0</accession>
<gene>
    <name evidence="11" type="ORF">KL771_18275</name>
</gene>
<evidence type="ECO:0000259" key="10">
    <source>
        <dbReference type="PROSITE" id="PS51330"/>
    </source>
</evidence>
<dbReference type="GO" id="GO:0046655">
    <property type="term" value="P:folic acid metabolic process"/>
    <property type="evidence" value="ECO:0007669"/>
    <property type="project" value="TreeGrafter"/>
</dbReference>
<feature type="region of interest" description="Disordered" evidence="9">
    <location>
        <begin position="1"/>
        <end position="31"/>
    </location>
</feature>
<evidence type="ECO:0000256" key="3">
    <source>
        <dbReference type="ARBA" id="ARBA00012856"/>
    </source>
</evidence>
<dbReference type="Proteomes" id="UP000766595">
    <property type="component" value="Unassembled WGS sequence"/>
</dbReference>
<dbReference type="InterPro" id="IPR001796">
    <property type="entry name" value="DHFR_dom"/>
</dbReference>
<keyword evidence="6" id="KW-0560">Oxidoreductase</keyword>
<dbReference type="Gene3D" id="3.40.430.10">
    <property type="entry name" value="Dihydrofolate Reductase, subunit A"/>
    <property type="match status" value="1"/>
</dbReference>
<dbReference type="InterPro" id="IPR012259">
    <property type="entry name" value="DHFR"/>
</dbReference>
<evidence type="ECO:0000256" key="7">
    <source>
        <dbReference type="ARBA" id="ARBA00025067"/>
    </source>
</evidence>
<evidence type="ECO:0000256" key="4">
    <source>
        <dbReference type="ARBA" id="ARBA00022563"/>
    </source>
</evidence>
<evidence type="ECO:0000256" key="5">
    <source>
        <dbReference type="ARBA" id="ARBA00022857"/>
    </source>
</evidence>
<dbReference type="GO" id="GO:0050661">
    <property type="term" value="F:NADP binding"/>
    <property type="evidence" value="ECO:0007669"/>
    <property type="project" value="InterPro"/>
</dbReference>
<evidence type="ECO:0000256" key="2">
    <source>
        <dbReference type="ARBA" id="ARBA00009539"/>
    </source>
</evidence>
<dbReference type="GO" id="GO:0005829">
    <property type="term" value="C:cytosol"/>
    <property type="evidence" value="ECO:0007669"/>
    <property type="project" value="TreeGrafter"/>
</dbReference>
<dbReference type="GO" id="GO:0046452">
    <property type="term" value="P:dihydrofolate metabolic process"/>
    <property type="evidence" value="ECO:0007669"/>
    <property type="project" value="TreeGrafter"/>
</dbReference>
<evidence type="ECO:0000313" key="12">
    <source>
        <dbReference type="Proteomes" id="UP000766595"/>
    </source>
</evidence>
<proteinExistence type="inferred from homology"/>
<comment type="caution">
    <text evidence="11">The sequence shown here is derived from an EMBL/GenBank/DDBJ whole genome shotgun (WGS) entry which is preliminary data.</text>
</comment>
<evidence type="ECO:0000256" key="6">
    <source>
        <dbReference type="ARBA" id="ARBA00023002"/>
    </source>
</evidence>
<evidence type="ECO:0000256" key="9">
    <source>
        <dbReference type="SAM" id="MobiDB-lite"/>
    </source>
</evidence>
<dbReference type="Pfam" id="PF00186">
    <property type="entry name" value="DHFR_1"/>
    <property type="match status" value="1"/>
</dbReference>
<dbReference type="GO" id="GO:0006730">
    <property type="term" value="P:one-carbon metabolic process"/>
    <property type="evidence" value="ECO:0007669"/>
    <property type="project" value="UniProtKB-KW"/>
</dbReference>
<dbReference type="EMBL" id="JAHHZF010000009">
    <property type="protein sequence ID" value="MBT9291419.1"/>
    <property type="molecule type" value="Genomic_DNA"/>
</dbReference>
<dbReference type="PROSITE" id="PS00075">
    <property type="entry name" value="DHFR_1"/>
    <property type="match status" value="1"/>
</dbReference>
<dbReference type="InterPro" id="IPR017925">
    <property type="entry name" value="DHFR_CS"/>
</dbReference>
<sequence>MDDVPGQRCSLGAARGRGPVSATHQPDPEPRAPEIALVAAVARNGVIGRDNDLPWRLSSDLRHFRRLTMGRPILMGRRTFQSIGKPLDGRTNIVITRDPAFAVDGVVVAASLEAALRLGREIAIRDGADAVMVTGGGEIYAEAMPHADVLHLTEVDLAPAGTVRFPAIDPLIWQETARVPGERGPRDEAGFAFVTYRRRDRTARAEPA</sequence>
<dbReference type="PROSITE" id="PS51330">
    <property type="entry name" value="DHFR_2"/>
    <property type="match status" value="1"/>
</dbReference>
<evidence type="ECO:0000313" key="11">
    <source>
        <dbReference type="EMBL" id="MBT9291419.1"/>
    </source>
</evidence>
<dbReference type="PANTHER" id="PTHR48069">
    <property type="entry name" value="DIHYDROFOLATE REDUCTASE"/>
    <property type="match status" value="1"/>
</dbReference>
<dbReference type="PRINTS" id="PR00070">
    <property type="entry name" value="DHFR"/>
</dbReference>
<protein>
    <recommendedName>
        <fullName evidence="3">dihydrofolate reductase</fullName>
        <ecNumber evidence="3">1.5.1.3</ecNumber>
    </recommendedName>
</protein>
<comment type="similarity">
    <text evidence="2 8">Belongs to the dihydrofolate reductase family.</text>
</comment>
<feature type="domain" description="DHFR" evidence="10">
    <location>
        <begin position="34"/>
        <end position="198"/>
    </location>
</feature>
<dbReference type="InterPro" id="IPR024072">
    <property type="entry name" value="DHFR-like_dom_sf"/>
</dbReference>
<keyword evidence="4" id="KW-0554">One-carbon metabolism</keyword>
<dbReference type="GO" id="GO:0004146">
    <property type="term" value="F:dihydrofolate reductase activity"/>
    <property type="evidence" value="ECO:0007669"/>
    <property type="project" value="UniProtKB-EC"/>
</dbReference>
<dbReference type="AlphaFoldDB" id="A0A947DBP0"/>
<organism evidence="11 12">
    <name type="scientific">Prosthecodimorpha staleyi</name>
    <dbReference type="NCBI Taxonomy" id="2840188"/>
    <lineage>
        <taxon>Bacteria</taxon>
        <taxon>Pseudomonadati</taxon>
        <taxon>Pseudomonadota</taxon>
        <taxon>Alphaproteobacteria</taxon>
        <taxon>Hyphomicrobiales</taxon>
        <taxon>Ancalomicrobiaceae</taxon>
        <taxon>Prosthecodimorpha</taxon>
    </lineage>
</organism>
<evidence type="ECO:0000256" key="1">
    <source>
        <dbReference type="ARBA" id="ARBA00004903"/>
    </source>
</evidence>
<dbReference type="CDD" id="cd00209">
    <property type="entry name" value="DHFR"/>
    <property type="match status" value="1"/>
</dbReference>